<evidence type="ECO:0000256" key="2">
    <source>
        <dbReference type="SAM" id="MobiDB-lite"/>
    </source>
</evidence>
<evidence type="ECO:0000313" key="4">
    <source>
        <dbReference type="EMBL" id="MBR8640458.1"/>
    </source>
</evidence>
<dbReference type="Gene3D" id="3.30.450.20">
    <property type="entry name" value="PAS domain"/>
    <property type="match status" value="1"/>
</dbReference>
<dbReference type="Pfam" id="PF08448">
    <property type="entry name" value="PAS_4"/>
    <property type="match status" value="1"/>
</dbReference>
<dbReference type="Gene3D" id="3.60.40.10">
    <property type="entry name" value="PPM-type phosphatase domain"/>
    <property type="match status" value="1"/>
</dbReference>
<protein>
    <submittedName>
        <fullName evidence="4">SpoIIE family protein phosphatase</fullName>
    </submittedName>
</protein>
<comment type="caution">
    <text evidence="4">The sequence shown here is derived from an EMBL/GenBank/DDBJ whole genome shotgun (WGS) entry which is preliminary data.</text>
</comment>
<dbReference type="PANTHER" id="PTHR43156:SF2">
    <property type="entry name" value="STAGE II SPORULATION PROTEIN E"/>
    <property type="match status" value="1"/>
</dbReference>
<dbReference type="InterPro" id="IPR029016">
    <property type="entry name" value="GAF-like_dom_sf"/>
</dbReference>
<dbReference type="GO" id="GO:0016791">
    <property type="term" value="F:phosphatase activity"/>
    <property type="evidence" value="ECO:0007669"/>
    <property type="project" value="TreeGrafter"/>
</dbReference>
<sequence length="595" mass="64079">MRAFDQHPTSYAIYDHEARIHSLNHAASRELGHSEEEMLGHFLPELVPGPIFEELDRRVRRVLQTGETQYMEPFVQAPGESRAHAWFLDIYPLKDAAGRVHGVAVSASDYSQQYESRERLALVSEARTVIGTSLDVERTARELAEVAVPRFADVISVDLLEPVIRGDLPGPVLPGPVQLRRAAWRSASPGPWDRGGPGEISRHPISSPVARCLADGRAVLHHVTDPEIIRWFADDVVHAQQARSCRLHSLIAVPIRTRDAILGAVLFARCAPSRELFRPDDLPVTEDLVARVAVCVDNARRFTRERGIALALQRSLLPRGPTAHPAVETAARYLPAGDGAEAGGDWYDVIPLPGARVGLVVGDVVGHGVHASATMGRLRTGVRTLADIDLPPDELLTHLDDIVAHAAGDQEADTADEIPGDVGATCLYAVYNPVSGTCSLARAGHPAPLLIRPDGVNADLDAPAGPPSAWAVSPLRRRSSLCRKAACWPCSPTVFSRPTAGTSMKVSPRFGTLWPGPPPHWRRWPTPSWTHCAKGRAPTTSPCSWYAPGSSTGTTSPPGTSQRPCRGGPGTERRLRVARCLGARGGGVRHGAGGQ</sequence>
<dbReference type="SUPFAM" id="SSF55781">
    <property type="entry name" value="GAF domain-like"/>
    <property type="match status" value="1"/>
</dbReference>
<evidence type="ECO:0000259" key="3">
    <source>
        <dbReference type="PROSITE" id="PS50112"/>
    </source>
</evidence>
<dbReference type="InterPro" id="IPR000014">
    <property type="entry name" value="PAS"/>
</dbReference>
<dbReference type="PROSITE" id="PS50112">
    <property type="entry name" value="PAS"/>
    <property type="match status" value="1"/>
</dbReference>
<dbReference type="SMART" id="SM00331">
    <property type="entry name" value="PP2C_SIG"/>
    <property type="match status" value="1"/>
</dbReference>
<dbReference type="InterPro" id="IPR003018">
    <property type="entry name" value="GAF"/>
</dbReference>
<dbReference type="EMBL" id="JAGTPG010000002">
    <property type="protein sequence ID" value="MBR8640458.1"/>
    <property type="molecule type" value="Genomic_DNA"/>
</dbReference>
<name>A0A941IZY3_9ACTN</name>
<keyword evidence="1" id="KW-0378">Hydrolase</keyword>
<dbReference type="InterPro" id="IPR035965">
    <property type="entry name" value="PAS-like_dom_sf"/>
</dbReference>
<keyword evidence="5" id="KW-1185">Reference proteome</keyword>
<dbReference type="Gene3D" id="3.30.450.40">
    <property type="match status" value="1"/>
</dbReference>
<feature type="compositionally biased region" description="Low complexity" evidence="2">
    <location>
        <begin position="548"/>
        <end position="561"/>
    </location>
</feature>
<proteinExistence type="predicted"/>
<dbReference type="CDD" id="cd00130">
    <property type="entry name" value="PAS"/>
    <property type="match status" value="1"/>
</dbReference>
<organism evidence="4 5">
    <name type="scientific">Streptomyces tuirus</name>
    <dbReference type="NCBI Taxonomy" id="68278"/>
    <lineage>
        <taxon>Bacteria</taxon>
        <taxon>Bacillati</taxon>
        <taxon>Actinomycetota</taxon>
        <taxon>Actinomycetes</taxon>
        <taxon>Kitasatosporales</taxon>
        <taxon>Streptomycetaceae</taxon>
        <taxon>Streptomyces</taxon>
    </lineage>
</organism>
<dbReference type="SUPFAM" id="SSF55785">
    <property type="entry name" value="PYP-like sensor domain (PAS domain)"/>
    <property type="match status" value="1"/>
</dbReference>
<reference evidence="4 5" key="1">
    <citation type="submission" date="2021-04" db="EMBL/GenBank/DDBJ databases">
        <title>Characterization of the biosynthetic gene cluster of new lipopeptides with antitumor activity in the genome of the marine Streptomyces PHM034.</title>
        <authorList>
            <person name="Ceniceros A."/>
            <person name="Canedo L."/>
            <person name="Mendez C."/>
            <person name="Olano C."/>
            <person name="Schleissner C."/>
            <person name="Cuevas C."/>
            <person name="De La Calle F."/>
            <person name="Salas J.A."/>
        </authorList>
    </citation>
    <scope>NUCLEOTIDE SEQUENCE [LARGE SCALE GENOMIC DNA]</scope>
    <source>
        <strain evidence="4 5">PHM034</strain>
    </source>
</reference>
<dbReference type="NCBIfam" id="TIGR00229">
    <property type="entry name" value="sensory_box"/>
    <property type="match status" value="1"/>
</dbReference>
<dbReference type="InterPro" id="IPR001932">
    <property type="entry name" value="PPM-type_phosphatase-like_dom"/>
</dbReference>
<dbReference type="Pfam" id="PF01590">
    <property type="entry name" value="GAF"/>
    <property type="match status" value="1"/>
</dbReference>
<feature type="region of interest" description="Disordered" evidence="2">
    <location>
        <begin position="543"/>
        <end position="573"/>
    </location>
</feature>
<evidence type="ECO:0000256" key="1">
    <source>
        <dbReference type="ARBA" id="ARBA00022801"/>
    </source>
</evidence>
<evidence type="ECO:0000313" key="5">
    <source>
        <dbReference type="Proteomes" id="UP000682308"/>
    </source>
</evidence>
<accession>A0A941IZY3</accession>
<dbReference type="InterPro" id="IPR013656">
    <property type="entry name" value="PAS_4"/>
</dbReference>
<dbReference type="InterPro" id="IPR036457">
    <property type="entry name" value="PPM-type-like_dom_sf"/>
</dbReference>
<dbReference type="Proteomes" id="UP000682308">
    <property type="component" value="Unassembled WGS sequence"/>
</dbReference>
<dbReference type="PANTHER" id="PTHR43156">
    <property type="entry name" value="STAGE II SPORULATION PROTEIN E-RELATED"/>
    <property type="match status" value="1"/>
</dbReference>
<dbReference type="FunFam" id="3.30.450.40:FF:000035">
    <property type="entry name" value="PAS sensor protein"/>
    <property type="match status" value="1"/>
</dbReference>
<dbReference type="InterPro" id="IPR052016">
    <property type="entry name" value="Bact_Sigma-Reg"/>
</dbReference>
<gene>
    <name evidence="4" type="ORF">KEF29_17040</name>
</gene>
<dbReference type="AlphaFoldDB" id="A0A941IZY3"/>
<feature type="domain" description="PAS" evidence="3">
    <location>
        <begin position="1"/>
        <end position="66"/>
    </location>
</feature>
<dbReference type="Pfam" id="PF07228">
    <property type="entry name" value="SpoIIE"/>
    <property type="match status" value="1"/>
</dbReference>